<proteinExistence type="predicted"/>
<organism evidence="2 3">
    <name type="scientific">Anopheles christyi</name>
    <dbReference type="NCBI Taxonomy" id="43041"/>
    <lineage>
        <taxon>Eukaryota</taxon>
        <taxon>Metazoa</taxon>
        <taxon>Ecdysozoa</taxon>
        <taxon>Arthropoda</taxon>
        <taxon>Hexapoda</taxon>
        <taxon>Insecta</taxon>
        <taxon>Pterygota</taxon>
        <taxon>Neoptera</taxon>
        <taxon>Endopterygota</taxon>
        <taxon>Diptera</taxon>
        <taxon>Nematocera</taxon>
        <taxon>Culicoidea</taxon>
        <taxon>Culicidae</taxon>
        <taxon>Anophelinae</taxon>
        <taxon>Anopheles</taxon>
    </lineage>
</organism>
<dbReference type="InterPro" id="IPR050618">
    <property type="entry name" value="Ubq-SigPath_Reg"/>
</dbReference>
<dbReference type="SMART" id="SM00667">
    <property type="entry name" value="LisH"/>
    <property type="match status" value="1"/>
</dbReference>
<dbReference type="EnsemblMetazoa" id="ACHR007166-RA">
    <property type="protein sequence ID" value="ACHR007166-PA"/>
    <property type="gene ID" value="ACHR007166"/>
</dbReference>
<dbReference type="PANTHER" id="PTHR12864">
    <property type="entry name" value="RAN BINDING PROTEIN 9-RELATED"/>
    <property type="match status" value="1"/>
</dbReference>
<dbReference type="InterPro" id="IPR006594">
    <property type="entry name" value="LisH"/>
</dbReference>
<dbReference type="PROSITE" id="PS50896">
    <property type="entry name" value="LISH"/>
    <property type="match status" value="1"/>
</dbReference>
<dbReference type="PROSITE" id="PS50897">
    <property type="entry name" value="CTLH"/>
    <property type="match status" value="1"/>
</dbReference>
<reference evidence="2" key="2">
    <citation type="submission" date="2020-05" db="UniProtKB">
        <authorList>
            <consortium name="EnsemblMetazoa"/>
        </authorList>
    </citation>
    <scope>IDENTIFICATION</scope>
    <source>
        <strain evidence="2">ACHKN1017</strain>
    </source>
</reference>
<dbReference type="SMART" id="SM00668">
    <property type="entry name" value="CTLH"/>
    <property type="match status" value="1"/>
</dbReference>
<reference evidence="3" key="1">
    <citation type="submission" date="2013-03" db="EMBL/GenBank/DDBJ databases">
        <title>The Genome Sequence of Anopheles christyi ACHKN1017.</title>
        <authorList>
            <consortium name="The Broad Institute Genomics Platform"/>
            <person name="Neafsey D.E."/>
            <person name="Besansky N."/>
            <person name="Walker B."/>
            <person name="Young S.K."/>
            <person name="Zeng Q."/>
            <person name="Gargeya S."/>
            <person name="Fitzgerald M."/>
            <person name="Haas B."/>
            <person name="Abouelleil A."/>
            <person name="Allen A.W."/>
            <person name="Alvarado L."/>
            <person name="Arachchi H.M."/>
            <person name="Berlin A.M."/>
            <person name="Chapman S.B."/>
            <person name="Gainer-Dewar J."/>
            <person name="Goldberg J."/>
            <person name="Griggs A."/>
            <person name="Gujja S."/>
            <person name="Hansen M."/>
            <person name="Howarth C."/>
            <person name="Imamovic A."/>
            <person name="Ireland A."/>
            <person name="Larimer J."/>
            <person name="McCowan C."/>
            <person name="Murphy C."/>
            <person name="Pearson M."/>
            <person name="Poon T.W."/>
            <person name="Priest M."/>
            <person name="Roberts A."/>
            <person name="Saif S."/>
            <person name="Shea T."/>
            <person name="Sisk P."/>
            <person name="Sykes S."/>
            <person name="Wortman J."/>
            <person name="Nusbaum C."/>
            <person name="Birren B."/>
        </authorList>
    </citation>
    <scope>NUCLEOTIDE SEQUENCE [LARGE SCALE GENOMIC DNA]</scope>
    <source>
        <strain evidence="3">ACHKN1017</strain>
    </source>
</reference>
<dbReference type="AlphaFoldDB" id="A0A182K8T0"/>
<protein>
    <recommendedName>
        <fullName evidence="1">CTLH domain-containing protein</fullName>
    </recommendedName>
</protein>
<dbReference type="Pfam" id="PF10607">
    <property type="entry name" value="CTLH"/>
    <property type="match status" value="1"/>
</dbReference>
<keyword evidence="3" id="KW-1185">Reference proteome</keyword>
<accession>A0A182K8T0</accession>
<dbReference type="SMART" id="SM00757">
    <property type="entry name" value="CRA"/>
    <property type="match status" value="1"/>
</dbReference>
<evidence type="ECO:0000313" key="2">
    <source>
        <dbReference type="EnsemblMetazoa" id="ACHR007166-PA"/>
    </source>
</evidence>
<dbReference type="InterPro" id="IPR013144">
    <property type="entry name" value="CRA_dom"/>
</dbReference>
<dbReference type="InterPro" id="IPR024964">
    <property type="entry name" value="CTLH/CRA"/>
</dbReference>
<evidence type="ECO:0000313" key="3">
    <source>
        <dbReference type="Proteomes" id="UP000075881"/>
    </source>
</evidence>
<sequence>MNPNQLEVTAVKDWYQLLKAFPPIKKESMNKLIANYLIGAGFKDAADKFSREANVSPKVNDCAMDFRCRIIETIRNGNALEAMDLVESFAPGLLEDDHWMTFRLQQLQLIELIRAGSIEDALHYAQAVPWECAARTLEATHEMERTLALLAFPTPHASPFGVLLEQCHRDRVACTVNEAILRLAGQEQPTARMEQLFKLILWTEAELSKKQLQCIKLNSFAEATFKVE</sequence>
<dbReference type="STRING" id="43041.A0A182K8T0"/>
<dbReference type="Pfam" id="PF08513">
    <property type="entry name" value="LisH"/>
    <property type="match status" value="1"/>
</dbReference>
<evidence type="ECO:0000259" key="1">
    <source>
        <dbReference type="PROSITE" id="PS50897"/>
    </source>
</evidence>
<dbReference type="InterPro" id="IPR006595">
    <property type="entry name" value="CTLH_C"/>
</dbReference>
<dbReference type="VEuPathDB" id="VectorBase:ACHR007166"/>
<feature type="domain" description="CTLH" evidence="1">
    <location>
        <begin position="69"/>
        <end position="120"/>
    </location>
</feature>
<name>A0A182K8T0_9DIPT</name>
<dbReference type="Proteomes" id="UP000075881">
    <property type="component" value="Unassembled WGS sequence"/>
</dbReference>